<comment type="caution">
    <text evidence="1">The sequence shown here is derived from an EMBL/GenBank/DDBJ whole genome shotgun (WGS) entry which is preliminary data.</text>
</comment>
<name>A0A0K9PWE2_ZOSMR</name>
<protein>
    <submittedName>
        <fullName evidence="1">Uncharacterized protein</fullName>
    </submittedName>
</protein>
<dbReference type="OMA" id="KGNPPDA"/>
<dbReference type="AlphaFoldDB" id="A0A0K9PWE2"/>
<evidence type="ECO:0000313" key="2">
    <source>
        <dbReference type="Proteomes" id="UP000036987"/>
    </source>
</evidence>
<proteinExistence type="predicted"/>
<dbReference type="PANTHER" id="PTHR36755:SF1">
    <property type="entry name" value="OS06G0149300 PROTEIN"/>
    <property type="match status" value="1"/>
</dbReference>
<evidence type="ECO:0000313" key="1">
    <source>
        <dbReference type="EMBL" id="KMZ72560.1"/>
    </source>
</evidence>
<reference evidence="2" key="1">
    <citation type="journal article" date="2016" name="Nature">
        <title>The genome of the seagrass Zostera marina reveals angiosperm adaptation to the sea.</title>
        <authorList>
            <person name="Olsen J.L."/>
            <person name="Rouze P."/>
            <person name="Verhelst B."/>
            <person name="Lin Y.-C."/>
            <person name="Bayer T."/>
            <person name="Collen J."/>
            <person name="Dattolo E."/>
            <person name="De Paoli E."/>
            <person name="Dittami S."/>
            <person name="Maumus F."/>
            <person name="Michel G."/>
            <person name="Kersting A."/>
            <person name="Lauritano C."/>
            <person name="Lohaus R."/>
            <person name="Toepel M."/>
            <person name="Tonon T."/>
            <person name="Vanneste K."/>
            <person name="Amirebrahimi M."/>
            <person name="Brakel J."/>
            <person name="Bostroem C."/>
            <person name="Chovatia M."/>
            <person name="Grimwood J."/>
            <person name="Jenkins J.W."/>
            <person name="Jueterbock A."/>
            <person name="Mraz A."/>
            <person name="Stam W.T."/>
            <person name="Tice H."/>
            <person name="Bornberg-Bauer E."/>
            <person name="Green P.J."/>
            <person name="Pearson G.A."/>
            <person name="Procaccini G."/>
            <person name="Duarte C.M."/>
            <person name="Schmutz J."/>
            <person name="Reusch T.B.H."/>
            <person name="Van de Peer Y."/>
        </authorList>
    </citation>
    <scope>NUCLEOTIDE SEQUENCE [LARGE SCALE GENOMIC DNA]</scope>
    <source>
        <strain evidence="2">cv. Finnish</strain>
    </source>
</reference>
<dbReference type="Proteomes" id="UP000036987">
    <property type="component" value="Unassembled WGS sequence"/>
</dbReference>
<accession>A0A0K9PWE2</accession>
<gene>
    <name evidence="1" type="ORF">ZOSMA_161G00080</name>
</gene>
<dbReference type="PANTHER" id="PTHR36755">
    <property type="entry name" value="PROTEIN, PUTATIVE-RELATED"/>
    <property type="match status" value="1"/>
</dbReference>
<sequence length="67" mass="6522">MDVKPAVALRALLVGGIAAFAKVATALKTAGGLKAGTAAVAMAAAATATTFSGNKNDDKDCPKTSTK</sequence>
<dbReference type="EMBL" id="LFYR01000624">
    <property type="protein sequence ID" value="KMZ72560.1"/>
    <property type="molecule type" value="Genomic_DNA"/>
</dbReference>
<organism evidence="1 2">
    <name type="scientific">Zostera marina</name>
    <name type="common">Eelgrass</name>
    <dbReference type="NCBI Taxonomy" id="29655"/>
    <lineage>
        <taxon>Eukaryota</taxon>
        <taxon>Viridiplantae</taxon>
        <taxon>Streptophyta</taxon>
        <taxon>Embryophyta</taxon>
        <taxon>Tracheophyta</taxon>
        <taxon>Spermatophyta</taxon>
        <taxon>Magnoliopsida</taxon>
        <taxon>Liliopsida</taxon>
        <taxon>Zosteraceae</taxon>
        <taxon>Zostera</taxon>
    </lineage>
</organism>
<keyword evidence="2" id="KW-1185">Reference proteome</keyword>
<dbReference type="STRING" id="29655.A0A0K9PWE2"/>